<comment type="caution">
    <text evidence="2">The sequence shown here is derived from an EMBL/GenBank/DDBJ whole genome shotgun (WGS) entry which is preliminary data.</text>
</comment>
<organism evidence="2 4">
    <name type="scientific">Phytophthora infestans</name>
    <name type="common">Potato late blight agent</name>
    <name type="synonym">Botrytis infestans</name>
    <dbReference type="NCBI Taxonomy" id="4787"/>
    <lineage>
        <taxon>Eukaryota</taxon>
        <taxon>Sar</taxon>
        <taxon>Stramenopiles</taxon>
        <taxon>Oomycota</taxon>
        <taxon>Peronosporomycetes</taxon>
        <taxon>Peronosporales</taxon>
        <taxon>Peronosporaceae</taxon>
        <taxon>Phytophthora</taxon>
    </lineage>
</organism>
<name>A0A833WKQ8_PHYIN</name>
<dbReference type="EMBL" id="WSZM01000692">
    <property type="protein sequence ID" value="KAF4030381.1"/>
    <property type="molecule type" value="Genomic_DNA"/>
</dbReference>
<evidence type="ECO:0000256" key="1">
    <source>
        <dbReference type="SAM" id="MobiDB-lite"/>
    </source>
</evidence>
<reference evidence="2" key="1">
    <citation type="submission" date="2020-04" db="EMBL/GenBank/DDBJ databases">
        <title>Hybrid Assembly of Korean Phytophthora infestans isolates.</title>
        <authorList>
            <person name="Prokchorchik M."/>
            <person name="Lee Y."/>
            <person name="Seo J."/>
            <person name="Cho J.-H."/>
            <person name="Park Y.-E."/>
            <person name="Jang D.-C."/>
            <person name="Im J.-S."/>
            <person name="Choi J.-G."/>
            <person name="Park H.-J."/>
            <person name="Lee G.-B."/>
            <person name="Lee Y.-G."/>
            <person name="Hong S.-Y."/>
            <person name="Cho K."/>
            <person name="Sohn K.H."/>
        </authorList>
    </citation>
    <scope>NUCLEOTIDE SEQUENCE</scope>
    <source>
        <strain evidence="2">KR_1_A1</strain>
        <strain evidence="3">KR_2_A2</strain>
    </source>
</reference>
<dbReference type="Proteomes" id="UP000602510">
    <property type="component" value="Unassembled WGS sequence"/>
</dbReference>
<accession>A0A833WKQ8</accession>
<evidence type="ECO:0000313" key="3">
    <source>
        <dbReference type="EMBL" id="KAF4131268.1"/>
    </source>
</evidence>
<dbReference type="EMBL" id="JAACNO010002742">
    <property type="protein sequence ID" value="KAF4131268.1"/>
    <property type="molecule type" value="Genomic_DNA"/>
</dbReference>
<protein>
    <submittedName>
        <fullName evidence="2">Uncharacterized protein</fullName>
    </submittedName>
</protein>
<sequence length="82" mass="9412">MSRSLSQYLSFVLNNNESTLDKNAQVEKQHSMQLEPYRGNHHGGNGGKRPPSKQNRDSEQRKKQQLKGKGKTPKARKNHGWK</sequence>
<keyword evidence="4" id="KW-1185">Reference proteome</keyword>
<dbReference type="Proteomes" id="UP000704712">
    <property type="component" value="Unassembled WGS sequence"/>
</dbReference>
<gene>
    <name evidence="2" type="ORF">GN244_ATG17874</name>
    <name evidence="3" type="ORF">GN958_ATG19523</name>
</gene>
<evidence type="ECO:0000313" key="2">
    <source>
        <dbReference type="EMBL" id="KAF4030381.1"/>
    </source>
</evidence>
<feature type="region of interest" description="Disordered" evidence="1">
    <location>
        <begin position="15"/>
        <end position="82"/>
    </location>
</feature>
<evidence type="ECO:0000313" key="4">
    <source>
        <dbReference type="Proteomes" id="UP000602510"/>
    </source>
</evidence>
<proteinExistence type="predicted"/>
<dbReference type="AlphaFoldDB" id="A0A833WKQ8"/>
<feature type="compositionally biased region" description="Basic residues" evidence="1">
    <location>
        <begin position="63"/>
        <end position="82"/>
    </location>
</feature>